<protein>
    <submittedName>
        <fullName evidence="1">Ribbon-helix-helix, copG family protein</fullName>
    </submittedName>
</protein>
<proteinExistence type="predicted"/>
<reference evidence="1 2" key="1">
    <citation type="submission" date="2015-11" db="EMBL/GenBank/DDBJ databases">
        <title>Exploring the genomic traits of fungus-feeding bacterial genus Collimonas.</title>
        <authorList>
            <person name="Song C."/>
            <person name="Schmidt R."/>
            <person name="de Jager V."/>
            <person name="Krzyzanowska D."/>
            <person name="Jongedijk E."/>
            <person name="Cankar K."/>
            <person name="Beekwilder J."/>
            <person name="van Veen A."/>
            <person name="de Boer W."/>
            <person name="van Veen J.A."/>
            <person name="Garbeva P."/>
        </authorList>
    </citation>
    <scope>NUCLEOTIDE SEQUENCE [LARGE SCALE GENOMIC DNA]</scope>
    <source>
        <strain evidence="1 2">Ter91</strain>
    </source>
</reference>
<organism evidence="1 2">
    <name type="scientific">Collimonas pratensis</name>
    <dbReference type="NCBI Taxonomy" id="279113"/>
    <lineage>
        <taxon>Bacteria</taxon>
        <taxon>Pseudomonadati</taxon>
        <taxon>Pseudomonadota</taxon>
        <taxon>Betaproteobacteria</taxon>
        <taxon>Burkholderiales</taxon>
        <taxon>Oxalobacteraceae</taxon>
        <taxon>Collimonas</taxon>
    </lineage>
</organism>
<gene>
    <name evidence="1" type="ORF">CPter91_4011</name>
</gene>
<evidence type="ECO:0000313" key="1">
    <source>
        <dbReference type="EMBL" id="AMP06331.1"/>
    </source>
</evidence>
<name>A0A127Q8K6_9BURK</name>
<dbReference type="Proteomes" id="UP000074561">
    <property type="component" value="Chromosome"/>
</dbReference>
<sequence length="75" mass="8346">MRLSTKELATVEEISEAIGRSRASIIRRLIVRGIEAYQLDPRHTIIDRMNFAAWTAKRAEATALVSASVMADNDS</sequence>
<dbReference type="PATRIC" id="fig|279113.9.peg.3979"/>
<evidence type="ECO:0000313" key="2">
    <source>
        <dbReference type="Proteomes" id="UP000074561"/>
    </source>
</evidence>
<dbReference type="EMBL" id="CP013234">
    <property type="protein sequence ID" value="AMP06331.1"/>
    <property type="molecule type" value="Genomic_DNA"/>
</dbReference>
<dbReference type="AlphaFoldDB" id="A0A127Q8K6"/>
<accession>A0A127Q8K6</accession>
<dbReference type="KEGG" id="cpra:CPter91_4011"/>